<feature type="domain" description="DUF7281" evidence="1">
    <location>
        <begin position="97"/>
        <end position="284"/>
    </location>
</feature>
<dbReference type="EMBL" id="CP000510">
    <property type="protein sequence ID" value="ABM03631.1"/>
    <property type="molecule type" value="Genomic_DNA"/>
</dbReference>
<evidence type="ECO:0000259" key="1">
    <source>
        <dbReference type="Pfam" id="PF23947"/>
    </source>
</evidence>
<dbReference type="RefSeq" id="WP_011770191.1">
    <property type="nucleotide sequence ID" value="NC_008709.1"/>
</dbReference>
<keyword evidence="3" id="KW-1185">Reference proteome</keyword>
<dbReference type="KEGG" id="pin:Ping_1854"/>
<gene>
    <name evidence="2" type="ordered locus">Ping_1854</name>
</gene>
<sequence length="288" mass="33384">MNKQLFDYCQRLLKKHDQGGAVKLTPFARTLHLEYGFGDIDRAYLYFSYDQRLTLIQDIKKLLALDVLSQEYQAKSRQDNAQTKRNEKDNSYAVGRDFVLINSLESFQFNGKVYPAMPFTSLGLYVKAQEIKSIQHKQIVFVENLEIMANLPALNLPEQLDNPLWIYRGDIQEKQHTGTAYAFFKGFNNDQHELICFSDLDPAGIQIALTCDAQYWLTPNNSAVIEFSRAKDVEKEWYKQNAAIQYLKNIKKLPAKCQTAFDLMLNNRKTLKQEHMLAHQIPLGLYKL</sequence>
<accession>A1SVW6</accession>
<dbReference type="Pfam" id="PF23947">
    <property type="entry name" value="DUF7281"/>
    <property type="match status" value="1"/>
</dbReference>
<proteinExistence type="predicted"/>
<evidence type="ECO:0000313" key="2">
    <source>
        <dbReference type="EMBL" id="ABM03631.1"/>
    </source>
</evidence>
<dbReference type="eggNOG" id="COG1697">
    <property type="taxonomic scope" value="Bacteria"/>
</dbReference>
<reference evidence="2 3" key="1">
    <citation type="submission" date="2007-01" db="EMBL/GenBank/DDBJ databases">
        <title>Complete sequence of Psychromonas ingrahamii 37.</title>
        <authorList>
            <consortium name="US DOE Joint Genome Institute"/>
            <person name="Copeland A."/>
            <person name="Lucas S."/>
            <person name="Lapidus A."/>
            <person name="Barry K."/>
            <person name="Detter J.C."/>
            <person name="Glavina del Rio T."/>
            <person name="Hammon N."/>
            <person name="Israni S."/>
            <person name="Dalin E."/>
            <person name="Tice H."/>
            <person name="Pitluck S."/>
            <person name="Thompson L.S."/>
            <person name="Brettin T."/>
            <person name="Bruce D."/>
            <person name="Han C."/>
            <person name="Tapia R."/>
            <person name="Schmutz J."/>
            <person name="Larimer F."/>
            <person name="Land M."/>
            <person name="Hauser L."/>
            <person name="Kyrpides N."/>
            <person name="Ivanova N."/>
            <person name="Staley J."/>
            <person name="Richardson P."/>
        </authorList>
    </citation>
    <scope>NUCLEOTIDE SEQUENCE [LARGE SCALE GENOMIC DNA]</scope>
    <source>
        <strain evidence="2 3">37</strain>
    </source>
</reference>
<name>A1SVW6_PSYIN</name>
<evidence type="ECO:0000313" key="3">
    <source>
        <dbReference type="Proteomes" id="UP000000639"/>
    </source>
</evidence>
<dbReference type="HOGENOM" id="CLU_083613_0_0_6"/>
<dbReference type="STRING" id="357804.Ping_1854"/>
<dbReference type="InterPro" id="IPR055705">
    <property type="entry name" value="DUF7281"/>
</dbReference>
<dbReference type="OrthoDB" id="8564671at2"/>
<organism evidence="2 3">
    <name type="scientific">Psychromonas ingrahamii (strain DSM 17664 / CCUG 51855 / 37)</name>
    <dbReference type="NCBI Taxonomy" id="357804"/>
    <lineage>
        <taxon>Bacteria</taxon>
        <taxon>Pseudomonadati</taxon>
        <taxon>Pseudomonadota</taxon>
        <taxon>Gammaproteobacteria</taxon>
        <taxon>Alteromonadales</taxon>
        <taxon>Psychromonadaceae</taxon>
        <taxon>Psychromonas</taxon>
    </lineage>
</organism>
<dbReference type="AlphaFoldDB" id="A1SVW6"/>
<protein>
    <recommendedName>
        <fullName evidence="1">DUF7281 domain-containing protein</fullName>
    </recommendedName>
</protein>
<dbReference type="Proteomes" id="UP000000639">
    <property type="component" value="Chromosome"/>
</dbReference>